<reference evidence="3 4" key="1">
    <citation type="submission" date="2019-03" db="EMBL/GenBank/DDBJ databases">
        <title>First draft genome of Liparis tanakae, snailfish: a comprehensive survey of snailfish specific genes.</title>
        <authorList>
            <person name="Kim W."/>
            <person name="Song I."/>
            <person name="Jeong J.-H."/>
            <person name="Kim D."/>
            <person name="Kim S."/>
            <person name="Ryu S."/>
            <person name="Song J.Y."/>
            <person name="Lee S.K."/>
        </authorList>
    </citation>
    <scope>NUCLEOTIDE SEQUENCE [LARGE SCALE GENOMIC DNA]</scope>
    <source>
        <tissue evidence="3">Muscle</tissue>
    </source>
</reference>
<gene>
    <name evidence="3" type="ORF">EYF80_041362</name>
</gene>
<organism evidence="3 4">
    <name type="scientific">Liparis tanakae</name>
    <name type="common">Tanaka's snailfish</name>
    <dbReference type="NCBI Taxonomy" id="230148"/>
    <lineage>
        <taxon>Eukaryota</taxon>
        <taxon>Metazoa</taxon>
        <taxon>Chordata</taxon>
        <taxon>Craniata</taxon>
        <taxon>Vertebrata</taxon>
        <taxon>Euteleostomi</taxon>
        <taxon>Actinopterygii</taxon>
        <taxon>Neopterygii</taxon>
        <taxon>Teleostei</taxon>
        <taxon>Neoteleostei</taxon>
        <taxon>Acanthomorphata</taxon>
        <taxon>Eupercaria</taxon>
        <taxon>Perciformes</taxon>
        <taxon>Cottioidei</taxon>
        <taxon>Cottales</taxon>
        <taxon>Liparidae</taxon>
        <taxon>Liparis</taxon>
    </lineage>
</organism>
<evidence type="ECO:0000256" key="2">
    <source>
        <dbReference type="SAM" id="Phobius"/>
    </source>
</evidence>
<keyword evidence="2" id="KW-1133">Transmembrane helix</keyword>
<keyword evidence="4" id="KW-1185">Reference proteome</keyword>
<feature type="region of interest" description="Disordered" evidence="1">
    <location>
        <begin position="106"/>
        <end position="144"/>
    </location>
</feature>
<proteinExistence type="predicted"/>
<accession>A0A4Z2G4D4</accession>
<keyword evidence="2" id="KW-0812">Transmembrane</keyword>
<dbReference type="Proteomes" id="UP000314294">
    <property type="component" value="Unassembled WGS sequence"/>
</dbReference>
<dbReference type="EMBL" id="SRLO01000697">
    <property type="protein sequence ID" value="TNN48436.1"/>
    <property type="molecule type" value="Genomic_DNA"/>
</dbReference>
<evidence type="ECO:0000313" key="3">
    <source>
        <dbReference type="EMBL" id="TNN48436.1"/>
    </source>
</evidence>
<evidence type="ECO:0000313" key="4">
    <source>
        <dbReference type="Proteomes" id="UP000314294"/>
    </source>
</evidence>
<comment type="caution">
    <text evidence="3">The sequence shown here is derived from an EMBL/GenBank/DDBJ whole genome shotgun (WGS) entry which is preliminary data.</text>
</comment>
<sequence>MLKEQRSPRLLLVYSSGLHSSWFTPQTSTPQTSTPQGLIPQVFGSVDVPLLWVLVLWTFLCFGFCVLVFPLKWSGVASATRSHGNTLHRFVDALLRLRLQGDEYYSPARRSDKPPVTAPGTGLAMAASPPGGRHSPPAAGKSAIKGKTCIPSPSAGLLVTLEPLTCD</sequence>
<name>A0A4Z2G4D4_9TELE</name>
<evidence type="ECO:0000256" key="1">
    <source>
        <dbReference type="SAM" id="MobiDB-lite"/>
    </source>
</evidence>
<keyword evidence="2" id="KW-0472">Membrane</keyword>
<protein>
    <submittedName>
        <fullName evidence="3">Uncharacterized protein</fullName>
    </submittedName>
</protein>
<dbReference type="AlphaFoldDB" id="A0A4Z2G4D4"/>
<feature type="transmembrane region" description="Helical" evidence="2">
    <location>
        <begin position="50"/>
        <end position="71"/>
    </location>
</feature>